<dbReference type="STRING" id="1798550.A2927_01790"/>
<comment type="caution">
    <text evidence="2">The sequence shown here is derived from an EMBL/GenBank/DDBJ whole genome shotgun (WGS) entry which is preliminary data.</text>
</comment>
<dbReference type="Proteomes" id="UP000178849">
    <property type="component" value="Unassembled WGS sequence"/>
</dbReference>
<dbReference type="Gene3D" id="3.90.550.10">
    <property type="entry name" value="Spore Coat Polysaccharide Biosynthesis Protein SpsA, Chain A"/>
    <property type="match status" value="1"/>
</dbReference>
<gene>
    <name evidence="2" type="ORF">A2927_01790</name>
</gene>
<evidence type="ECO:0000313" key="2">
    <source>
        <dbReference type="EMBL" id="OGY88584.1"/>
    </source>
</evidence>
<dbReference type="CDD" id="cd04186">
    <property type="entry name" value="GT_2_like_c"/>
    <property type="match status" value="1"/>
</dbReference>
<dbReference type="AlphaFoldDB" id="A0A1G2BHE3"/>
<evidence type="ECO:0000313" key="3">
    <source>
        <dbReference type="Proteomes" id="UP000178849"/>
    </source>
</evidence>
<reference evidence="2 3" key="1">
    <citation type="journal article" date="2016" name="Nat. Commun.">
        <title>Thousands of microbial genomes shed light on interconnected biogeochemical processes in an aquifer system.</title>
        <authorList>
            <person name="Anantharaman K."/>
            <person name="Brown C.T."/>
            <person name="Hug L.A."/>
            <person name="Sharon I."/>
            <person name="Castelle C.J."/>
            <person name="Probst A.J."/>
            <person name="Thomas B.C."/>
            <person name="Singh A."/>
            <person name="Wilkins M.J."/>
            <person name="Karaoz U."/>
            <person name="Brodie E.L."/>
            <person name="Williams K.H."/>
            <person name="Hubbard S.S."/>
            <person name="Banfield J.F."/>
        </authorList>
    </citation>
    <scope>NUCLEOTIDE SEQUENCE [LARGE SCALE GENOMIC DNA]</scope>
</reference>
<dbReference type="SUPFAM" id="SSF53448">
    <property type="entry name" value="Nucleotide-diphospho-sugar transferases"/>
    <property type="match status" value="1"/>
</dbReference>
<dbReference type="EMBL" id="MHKL01000045">
    <property type="protein sequence ID" value="OGY88584.1"/>
    <property type="molecule type" value="Genomic_DNA"/>
</dbReference>
<accession>A0A1G2BHE3</accession>
<evidence type="ECO:0000259" key="1">
    <source>
        <dbReference type="Pfam" id="PF00535"/>
    </source>
</evidence>
<proteinExistence type="predicted"/>
<dbReference type="InterPro" id="IPR001173">
    <property type="entry name" value="Glyco_trans_2-like"/>
</dbReference>
<organism evidence="2 3">
    <name type="scientific">Candidatus Komeilibacteria bacterium RIFCSPLOWO2_01_FULL_45_10</name>
    <dbReference type="NCBI Taxonomy" id="1798550"/>
    <lineage>
        <taxon>Bacteria</taxon>
        <taxon>Candidatus Komeiliibacteriota</taxon>
    </lineage>
</organism>
<protein>
    <recommendedName>
        <fullName evidence="1">Glycosyltransferase 2-like domain-containing protein</fullName>
    </recommendedName>
</protein>
<dbReference type="PANTHER" id="PTHR43179">
    <property type="entry name" value="RHAMNOSYLTRANSFERASE WBBL"/>
    <property type="match status" value="1"/>
</dbReference>
<dbReference type="InterPro" id="IPR029044">
    <property type="entry name" value="Nucleotide-diphossugar_trans"/>
</dbReference>
<sequence>MDLSIIILNYKQKGLVKYCLKNLLALSLPFKFEIIVVDNASGDGTAEMIKSEFFGVRLIQAEENRGYAAGNNLGIKAAQGKYLLILNPDLNILSGAALKLHQFMENHPQACLVGPKILNPDGSLQYTCSRFPDWRLPFFRRTFLSRTKAGQKWNEYYLMTDWDHQSNRPVDWLFGACLMVRKSALEKVGLLDERFFLYMEDLDWCRRTWEQGLEVWYAAEAEVIHYHQRLSAEVSIFWSLFSKTARLHLFSWLKYFFKYSGKDLPKGK</sequence>
<feature type="domain" description="Glycosyltransferase 2-like" evidence="1">
    <location>
        <begin position="4"/>
        <end position="160"/>
    </location>
</feature>
<dbReference type="Pfam" id="PF00535">
    <property type="entry name" value="Glycos_transf_2"/>
    <property type="match status" value="1"/>
</dbReference>
<dbReference type="PANTHER" id="PTHR43179:SF7">
    <property type="entry name" value="RHAMNOSYLTRANSFERASE WBBL"/>
    <property type="match status" value="1"/>
</dbReference>
<name>A0A1G2BHE3_9BACT</name>